<dbReference type="RefSeq" id="WP_190879828.1">
    <property type="nucleotide sequence ID" value="NZ_JADEXS020000001.1"/>
</dbReference>
<comment type="caution">
    <text evidence="1">The sequence shown here is derived from an EMBL/GenBank/DDBJ whole genome shotgun (WGS) entry which is preliminary data.</text>
</comment>
<dbReference type="AlphaFoldDB" id="A0A8J6ZSS8"/>
<name>A0A8J6ZSS8_DESMC</name>
<dbReference type="EMBL" id="JADEXS010000570">
    <property type="protein sequence ID" value="MBE9026289.1"/>
    <property type="molecule type" value="Genomic_DNA"/>
</dbReference>
<evidence type="ECO:0000313" key="1">
    <source>
        <dbReference type="EMBL" id="MBE9026289.1"/>
    </source>
</evidence>
<proteinExistence type="predicted"/>
<protein>
    <submittedName>
        <fullName evidence="1">Uncharacterized protein</fullName>
    </submittedName>
</protein>
<keyword evidence="2" id="KW-1185">Reference proteome</keyword>
<evidence type="ECO:0000313" key="2">
    <source>
        <dbReference type="Proteomes" id="UP000622533"/>
    </source>
</evidence>
<accession>A0A8J6ZSS8</accession>
<dbReference type="Proteomes" id="UP000622533">
    <property type="component" value="Unassembled WGS sequence"/>
</dbReference>
<reference evidence="1" key="1">
    <citation type="submission" date="2020-10" db="EMBL/GenBank/DDBJ databases">
        <authorList>
            <person name="Castelo-Branco R."/>
            <person name="Eusebio N."/>
            <person name="Adriana R."/>
            <person name="Vieira A."/>
            <person name="Brugerolle De Fraissinette N."/>
            <person name="Rezende De Castro R."/>
            <person name="Schneider M.P."/>
            <person name="Vasconcelos V."/>
            <person name="Leao P.N."/>
        </authorList>
    </citation>
    <scope>NUCLEOTIDE SEQUENCE</scope>
    <source>
        <strain evidence="1">LEGE 12446</strain>
    </source>
</reference>
<organism evidence="1 2">
    <name type="scientific">Desmonostoc muscorum LEGE 12446</name>
    <dbReference type="NCBI Taxonomy" id="1828758"/>
    <lineage>
        <taxon>Bacteria</taxon>
        <taxon>Bacillati</taxon>
        <taxon>Cyanobacteriota</taxon>
        <taxon>Cyanophyceae</taxon>
        <taxon>Nostocales</taxon>
        <taxon>Nostocaceae</taxon>
        <taxon>Desmonostoc</taxon>
    </lineage>
</organism>
<sequence length="80" mass="9021">MANITIDSLYLTGYDFFCACESFLDELVHQEMSFIEGGYFGNIYRYNSFSGGSFSGHSGFYNSFSGGFYGYGGYHNQSWC</sequence>
<gene>
    <name evidence="1" type="ORF">IQ276_28875</name>
</gene>